<dbReference type="InterPro" id="IPR027417">
    <property type="entry name" value="P-loop_NTPase"/>
</dbReference>
<dbReference type="InterPro" id="IPR011868">
    <property type="entry name" value="ModC_ABC_ATP-bd"/>
</dbReference>
<dbReference type="GO" id="GO:0015098">
    <property type="term" value="F:molybdate ion transmembrane transporter activity"/>
    <property type="evidence" value="ECO:0007669"/>
    <property type="project" value="InterPro"/>
</dbReference>
<evidence type="ECO:0000256" key="9">
    <source>
        <dbReference type="PROSITE-ProRule" id="PRU01213"/>
    </source>
</evidence>
<dbReference type="EMBL" id="CP025084">
    <property type="protein sequence ID" value="AUH03818.1"/>
    <property type="molecule type" value="Genomic_DNA"/>
</dbReference>
<dbReference type="PROSITE" id="PS00211">
    <property type="entry name" value="ABC_TRANSPORTER_1"/>
    <property type="match status" value="1"/>
</dbReference>
<dbReference type="STRING" id="104623.Ser39006_03805"/>
<reference evidence="13 14" key="1">
    <citation type="journal article" date="2013" name="Genome Announc.">
        <title>Draft genome sequence of Serratia sp. strain ATCC 39006, a model bacterium for analysis of the biosynthesis and regulation of prodigiosin, a carbapenem, and gas vesicles.</title>
        <authorList>
            <person name="Fineran P.C."/>
            <person name="Iglesias Cans M.C."/>
            <person name="Ramsay J.P."/>
            <person name="Wilf N.M."/>
            <person name="Cossyleon D."/>
            <person name="McNeil M.B."/>
            <person name="Williamson N.R."/>
            <person name="Monson R.E."/>
            <person name="Becher S.A."/>
            <person name="Stanton J.A."/>
            <person name="Brugger K."/>
            <person name="Brown S.D."/>
            <person name="Salmond G.P."/>
        </authorList>
    </citation>
    <scope>NUCLEOTIDE SEQUENCE [LARGE SCALE GENOMIC DNA]</scope>
    <source>
        <strain evidence="13">ATCC 39006</strain>
        <strain evidence="14">ATCC 39006 / SC 11482</strain>
    </source>
</reference>
<dbReference type="Pfam" id="PF03459">
    <property type="entry name" value="TOBE"/>
    <property type="match status" value="1"/>
</dbReference>
<dbReference type="SUPFAM" id="SSF52540">
    <property type="entry name" value="P-loop containing nucleoside triphosphate hydrolases"/>
    <property type="match status" value="1"/>
</dbReference>
<keyword evidence="7" id="KW-1278">Translocase</keyword>
<keyword evidence="1" id="KW-0813">Transport</keyword>
<evidence type="ECO:0000256" key="7">
    <source>
        <dbReference type="ARBA" id="ARBA00022967"/>
    </source>
</evidence>
<accession>A0A2I5T4K1</accession>
<reference evidence="12 15" key="3">
    <citation type="submission" date="2017-11" db="EMBL/GenBank/DDBJ databases">
        <title>Complete genome sequence of Serratia sp. ATCC 39006 LacA.</title>
        <authorList>
            <person name="Hampton H.G."/>
            <person name="Jackson S.A."/>
            <person name="Jauregui R."/>
            <person name="Poulter G.T.M."/>
            <person name="Salmond G.P.C."/>
            <person name="Fineran P.C."/>
        </authorList>
    </citation>
    <scope>NUCLEOTIDE SEQUENCE [LARGE SCALE GENOMIC DNA]</scope>
    <source>
        <strain evidence="12 15">ATCC 39006</strain>
    </source>
</reference>
<dbReference type="SUPFAM" id="SSF50331">
    <property type="entry name" value="MOP-like"/>
    <property type="match status" value="1"/>
</dbReference>
<dbReference type="KEGG" id="serq:CWC46_06495"/>
<keyword evidence="3 9" id="KW-0500">Molybdenum</keyword>
<evidence type="ECO:0000313" key="15">
    <source>
        <dbReference type="Proteomes" id="UP000233778"/>
    </source>
</evidence>
<evidence type="ECO:0000259" key="10">
    <source>
        <dbReference type="PROSITE" id="PS50893"/>
    </source>
</evidence>
<dbReference type="AlphaFoldDB" id="A0A2I5T4K1"/>
<evidence type="ECO:0000259" key="11">
    <source>
        <dbReference type="PROSITE" id="PS51866"/>
    </source>
</evidence>
<dbReference type="InterPro" id="IPR050334">
    <property type="entry name" value="Molybdenum_import_ModC"/>
</dbReference>
<evidence type="ECO:0000256" key="6">
    <source>
        <dbReference type="ARBA" id="ARBA00022840"/>
    </source>
</evidence>
<dbReference type="PROSITE" id="PS51866">
    <property type="entry name" value="MOP"/>
    <property type="match status" value="1"/>
</dbReference>
<keyword evidence="14" id="KW-1185">Reference proteome</keyword>
<dbReference type="PROSITE" id="PS50893">
    <property type="entry name" value="ABC_TRANSPORTER_2"/>
    <property type="match status" value="1"/>
</dbReference>
<dbReference type="Proteomes" id="UP000017700">
    <property type="component" value="Chromosome"/>
</dbReference>
<dbReference type="GO" id="GO:0005524">
    <property type="term" value="F:ATP binding"/>
    <property type="evidence" value="ECO:0007669"/>
    <property type="project" value="UniProtKB-KW"/>
</dbReference>
<dbReference type="InterPro" id="IPR003593">
    <property type="entry name" value="AAA+_ATPase"/>
</dbReference>
<dbReference type="OrthoDB" id="9802264at2"/>
<evidence type="ECO:0000256" key="2">
    <source>
        <dbReference type="ARBA" id="ARBA00022475"/>
    </source>
</evidence>
<dbReference type="GO" id="GO:0016020">
    <property type="term" value="C:membrane"/>
    <property type="evidence" value="ECO:0007669"/>
    <property type="project" value="InterPro"/>
</dbReference>
<dbReference type="KEGG" id="sera:Ser39006_006500"/>
<protein>
    <submittedName>
        <fullName evidence="13">Molybdenum ABC transporter ATP-binding protein</fullName>
    </submittedName>
</protein>
<keyword evidence="8" id="KW-0472">Membrane</keyword>
<dbReference type="Gene3D" id="2.40.50.100">
    <property type="match status" value="1"/>
</dbReference>
<keyword evidence="6 13" id="KW-0067">ATP-binding</keyword>
<name>A0A2I5T4K1_SERS3</name>
<evidence type="ECO:0000256" key="4">
    <source>
        <dbReference type="ARBA" id="ARBA00022519"/>
    </source>
</evidence>
<evidence type="ECO:0000313" key="12">
    <source>
        <dbReference type="EMBL" id="AUG99500.1"/>
    </source>
</evidence>
<dbReference type="Pfam" id="PF00005">
    <property type="entry name" value="ABC_tran"/>
    <property type="match status" value="1"/>
</dbReference>
<dbReference type="SMART" id="SM00382">
    <property type="entry name" value="AAA"/>
    <property type="match status" value="1"/>
</dbReference>
<organism evidence="13 14">
    <name type="scientific">Serratia sp. (strain ATCC 39006)</name>
    <name type="common">Prodigiosinella confusarubida</name>
    <dbReference type="NCBI Taxonomy" id="104623"/>
    <lineage>
        <taxon>Bacteria</taxon>
        <taxon>Pseudomonadati</taxon>
        <taxon>Pseudomonadota</taxon>
        <taxon>Gammaproteobacteria</taxon>
        <taxon>Enterobacterales</taxon>
        <taxon>Pectobacteriaceae</taxon>
        <taxon>Prodigiosinella</taxon>
    </lineage>
</organism>
<dbReference type="InterPro" id="IPR017871">
    <property type="entry name" value="ABC_transporter-like_CS"/>
</dbReference>
<sequence length="367" mass="40324">MLPDGGSFDIPVISVRVCVIRPGFTLDVDLQLPGHGITAFFGPSGSGKTTLLRCLAGLERASVAEITVNDVCWQDEFHFMPTSERALGYVFQEASLLPHWSVRGNLAFAQSRAFSSDTRRQALEEMAERFGIEHLLERDPSTLSGGERQRVAIARALLAQPRVLLMDEPLAALDQQRKNEILPYLERLHRELSIPVIYVSHSPDEVLRLADHLVLLNEGRVQASGALQATLANLAWSSRPDMPVQTVIEGRIVAHESADGLSRIGFAGGELWVMQRDLPIGQTVRCGINANDVSLCCELPGASSILNRLKVQVVDITESHHPAQMLVRLKVGETPLLANITQRSCRLLALCPGQFVWAQIKIVAVLD</sequence>
<dbReference type="GO" id="GO:0140359">
    <property type="term" value="F:ABC-type transporter activity"/>
    <property type="evidence" value="ECO:0007669"/>
    <property type="project" value="InterPro"/>
</dbReference>
<dbReference type="Gene3D" id="3.40.50.300">
    <property type="entry name" value="P-loop containing nucleotide triphosphate hydrolases"/>
    <property type="match status" value="1"/>
</dbReference>
<evidence type="ECO:0000256" key="5">
    <source>
        <dbReference type="ARBA" id="ARBA00022741"/>
    </source>
</evidence>
<keyword evidence="5" id="KW-0547">Nucleotide-binding</keyword>
<dbReference type="InterPro" id="IPR005116">
    <property type="entry name" value="Transp-assoc_OB_typ1"/>
</dbReference>
<dbReference type="Proteomes" id="UP000233778">
    <property type="component" value="Chromosome"/>
</dbReference>
<proteinExistence type="predicted"/>
<dbReference type="NCBIfam" id="TIGR02142">
    <property type="entry name" value="modC_ABC"/>
    <property type="match status" value="1"/>
</dbReference>
<dbReference type="PANTHER" id="PTHR43514">
    <property type="entry name" value="ABC TRANSPORTER I FAMILY MEMBER 10"/>
    <property type="match status" value="1"/>
</dbReference>
<dbReference type="InterPro" id="IPR004606">
    <property type="entry name" value="Mop_domain"/>
</dbReference>
<evidence type="ECO:0000313" key="14">
    <source>
        <dbReference type="Proteomes" id="UP000017700"/>
    </source>
</evidence>
<reference evidence="13" key="4">
    <citation type="submission" date="2017-11" db="EMBL/GenBank/DDBJ databases">
        <title>Complete genome sequence of Serratia sp. ATCC 39006.</title>
        <authorList>
            <person name="Hampton H.G."/>
            <person name="Jackson S.A."/>
            <person name="Jauregui R."/>
            <person name="Poulter G.T.M."/>
            <person name="Salmond G.P.C."/>
            <person name="Fineran P.C."/>
        </authorList>
    </citation>
    <scope>NUCLEOTIDE SEQUENCE</scope>
    <source>
        <strain evidence="13">ATCC 39006</strain>
    </source>
</reference>
<evidence type="ECO:0000256" key="3">
    <source>
        <dbReference type="ARBA" id="ARBA00022505"/>
    </source>
</evidence>
<dbReference type="GO" id="GO:0016887">
    <property type="term" value="F:ATP hydrolysis activity"/>
    <property type="evidence" value="ECO:0007669"/>
    <property type="project" value="InterPro"/>
</dbReference>
<keyword evidence="2" id="KW-1003">Cell membrane</keyword>
<dbReference type="InterPro" id="IPR003439">
    <property type="entry name" value="ABC_transporter-like_ATP-bd"/>
</dbReference>
<reference evidence="13" key="2">
    <citation type="submission" date="2013-09" db="EMBL/GenBank/DDBJ databases">
        <authorList>
            <person name="Wang G."/>
            <person name="Yang Y."/>
            <person name="Su Y."/>
        </authorList>
    </citation>
    <scope>NUCLEOTIDE SEQUENCE</scope>
    <source>
        <strain evidence="13">ATCC 39006</strain>
    </source>
</reference>
<feature type="domain" description="Mop" evidence="11">
    <location>
        <begin position="302"/>
        <end position="367"/>
    </location>
</feature>
<dbReference type="EMBL" id="CP025085">
    <property type="protein sequence ID" value="AUG99500.1"/>
    <property type="molecule type" value="Genomic_DNA"/>
</dbReference>
<keyword evidence="4" id="KW-0997">Cell inner membrane</keyword>
<dbReference type="PANTHER" id="PTHR43514:SF10">
    <property type="entry name" value="MOLYBDENUM IMPORT ATP-BINDING PROTEIN MODC 2"/>
    <property type="match status" value="1"/>
</dbReference>
<dbReference type="InterPro" id="IPR008995">
    <property type="entry name" value="Mo/tungstate-bd_C_term_dom"/>
</dbReference>
<feature type="domain" description="ABC transporter" evidence="10">
    <location>
        <begin position="10"/>
        <end position="243"/>
    </location>
</feature>
<gene>
    <name evidence="13" type="primary">modC</name>
    <name evidence="12" type="ORF">CWC46_06495</name>
    <name evidence="13" type="ORF">Ser39006_006500</name>
</gene>
<evidence type="ECO:0000256" key="8">
    <source>
        <dbReference type="ARBA" id="ARBA00023136"/>
    </source>
</evidence>
<evidence type="ECO:0000313" key="13">
    <source>
        <dbReference type="EMBL" id="AUH03818.1"/>
    </source>
</evidence>
<evidence type="ECO:0000256" key="1">
    <source>
        <dbReference type="ARBA" id="ARBA00022448"/>
    </source>
</evidence>
<dbReference type="RefSeq" id="WP_021017065.1">
    <property type="nucleotide sequence ID" value="NZ_CP025084.1"/>
</dbReference>